<keyword evidence="3" id="KW-1185">Reference proteome</keyword>
<dbReference type="PANTHER" id="PTHR34449:SF2">
    <property type="entry name" value="RHO TERMINATION FACTOR"/>
    <property type="match status" value="1"/>
</dbReference>
<dbReference type="RefSeq" id="XP_020099488.1">
    <property type="nucleotide sequence ID" value="XM_020243899.1"/>
</dbReference>
<dbReference type="PANTHER" id="PTHR34449">
    <property type="entry name" value="RHO TERMINATION FACTOR"/>
    <property type="match status" value="1"/>
</dbReference>
<evidence type="ECO:0000313" key="4">
    <source>
        <dbReference type="RefSeq" id="XP_020099488.1"/>
    </source>
</evidence>
<dbReference type="InterPro" id="IPR036269">
    <property type="entry name" value="Rho_N_sf"/>
</dbReference>
<dbReference type="SMART" id="SM00959">
    <property type="entry name" value="Rho_N"/>
    <property type="match status" value="1"/>
</dbReference>
<feature type="region of interest" description="Disordered" evidence="1">
    <location>
        <begin position="128"/>
        <end position="232"/>
    </location>
</feature>
<organism evidence="3 4">
    <name type="scientific">Ananas comosus</name>
    <name type="common">Pineapple</name>
    <name type="synonym">Ananas ananas</name>
    <dbReference type="NCBI Taxonomy" id="4615"/>
    <lineage>
        <taxon>Eukaryota</taxon>
        <taxon>Viridiplantae</taxon>
        <taxon>Streptophyta</taxon>
        <taxon>Embryophyta</taxon>
        <taxon>Tracheophyta</taxon>
        <taxon>Spermatophyta</taxon>
        <taxon>Magnoliopsida</taxon>
        <taxon>Liliopsida</taxon>
        <taxon>Poales</taxon>
        <taxon>Bromeliaceae</taxon>
        <taxon>Bromelioideae</taxon>
        <taxon>Ananas</taxon>
    </lineage>
</organism>
<dbReference type="AlphaFoldDB" id="A0A6P5G1B4"/>
<evidence type="ECO:0000313" key="3">
    <source>
        <dbReference type="Proteomes" id="UP000515123"/>
    </source>
</evidence>
<reference evidence="4" key="2">
    <citation type="submission" date="2025-08" db="UniProtKB">
        <authorList>
            <consortium name="RefSeq"/>
        </authorList>
    </citation>
    <scope>IDENTIFICATION</scope>
    <source>
        <tissue evidence="4">Leaf</tissue>
    </source>
</reference>
<feature type="domain" description="Rho termination factor-like N-terminal" evidence="2">
    <location>
        <begin position="241"/>
        <end position="278"/>
    </location>
</feature>
<dbReference type="GeneID" id="109717935"/>
<evidence type="ECO:0000259" key="2">
    <source>
        <dbReference type="SMART" id="SM00959"/>
    </source>
</evidence>
<protein>
    <submittedName>
        <fullName evidence="4">SAP-like protein BP-73</fullName>
    </submittedName>
</protein>
<sequence length="278" mass="31115">MGTFFLLLPLPLPLPPPQNCILSTQPRISSILKLSHSKPTTYRREIADGLLHLASQKRFSQSSISHVRCEANRRGRPRRERDSPPVSRNAKDGDDLKDPPLSNSEASKTSDQDEIISLFRRIRSSIAKGESVAARRRSPTNVKEKPAVKSIQRHPSRKQVRAPREEVEREAALSKFSSSEDEQGKRDSPPPVNTAKLSRPASNFVKRSPIPPPPATRKTNKNAADEHSPTEIRKEASEILKLEELKLVELKELAKEKGVKGYSRLKKGELIELLKGLV</sequence>
<accession>A0A6P5G1B4</accession>
<dbReference type="SUPFAM" id="SSF68912">
    <property type="entry name" value="Rho N-terminal domain-like"/>
    <property type="match status" value="1"/>
</dbReference>
<proteinExistence type="predicted"/>
<name>A0A6P5G1B4_ANACO</name>
<dbReference type="Proteomes" id="UP000515123">
    <property type="component" value="Linkage group 12"/>
</dbReference>
<reference evidence="3" key="1">
    <citation type="journal article" date="2015" name="Nat. Genet.">
        <title>The pineapple genome and the evolution of CAM photosynthesis.</title>
        <authorList>
            <person name="Ming R."/>
            <person name="VanBuren R."/>
            <person name="Wai C.M."/>
            <person name="Tang H."/>
            <person name="Schatz M.C."/>
            <person name="Bowers J.E."/>
            <person name="Lyons E."/>
            <person name="Wang M.L."/>
            <person name="Chen J."/>
            <person name="Biggers E."/>
            <person name="Zhang J."/>
            <person name="Huang L."/>
            <person name="Zhang L."/>
            <person name="Miao W."/>
            <person name="Zhang J."/>
            <person name="Ye Z."/>
            <person name="Miao C."/>
            <person name="Lin Z."/>
            <person name="Wang H."/>
            <person name="Zhou H."/>
            <person name="Yim W.C."/>
            <person name="Priest H.D."/>
            <person name="Zheng C."/>
            <person name="Woodhouse M."/>
            <person name="Edger P.P."/>
            <person name="Guyot R."/>
            <person name="Guo H.B."/>
            <person name="Guo H."/>
            <person name="Zheng G."/>
            <person name="Singh R."/>
            <person name="Sharma A."/>
            <person name="Min X."/>
            <person name="Zheng Y."/>
            <person name="Lee H."/>
            <person name="Gurtowski J."/>
            <person name="Sedlazeck F.J."/>
            <person name="Harkess A."/>
            <person name="McKain M.R."/>
            <person name="Liao Z."/>
            <person name="Fang J."/>
            <person name="Liu J."/>
            <person name="Zhang X."/>
            <person name="Zhang Q."/>
            <person name="Hu W."/>
            <person name="Qin Y."/>
            <person name="Wang K."/>
            <person name="Chen L.Y."/>
            <person name="Shirley N."/>
            <person name="Lin Y.R."/>
            <person name="Liu L.Y."/>
            <person name="Hernandez A.G."/>
            <person name="Wright C.L."/>
            <person name="Bulone V."/>
            <person name="Tuskan G.A."/>
            <person name="Heath K."/>
            <person name="Zee F."/>
            <person name="Moore P.H."/>
            <person name="Sunkar R."/>
            <person name="Leebens-Mack J.H."/>
            <person name="Mockler T."/>
            <person name="Bennetzen J.L."/>
            <person name="Freeling M."/>
            <person name="Sankoff D."/>
            <person name="Paterson A.H."/>
            <person name="Zhu X."/>
            <person name="Yang X."/>
            <person name="Smith J.A."/>
            <person name="Cushman J.C."/>
            <person name="Paull R.E."/>
            <person name="Yu Q."/>
        </authorList>
    </citation>
    <scope>NUCLEOTIDE SEQUENCE [LARGE SCALE GENOMIC DNA]</scope>
    <source>
        <strain evidence="3">cv. F153</strain>
    </source>
</reference>
<dbReference type="OrthoDB" id="1931152at2759"/>
<evidence type="ECO:0000256" key="1">
    <source>
        <dbReference type="SAM" id="MobiDB-lite"/>
    </source>
</evidence>
<dbReference type="GO" id="GO:0006353">
    <property type="term" value="P:DNA-templated transcription termination"/>
    <property type="evidence" value="ECO:0007669"/>
    <property type="project" value="InterPro"/>
</dbReference>
<feature type="compositionally biased region" description="Basic residues" evidence="1">
    <location>
        <begin position="151"/>
        <end position="161"/>
    </location>
</feature>
<feature type="compositionally biased region" description="Basic and acidic residues" evidence="1">
    <location>
        <begin position="67"/>
        <end position="98"/>
    </location>
</feature>
<feature type="compositionally biased region" description="Basic and acidic residues" evidence="1">
    <location>
        <begin position="223"/>
        <end position="232"/>
    </location>
</feature>
<dbReference type="InterPro" id="IPR011112">
    <property type="entry name" value="Rho-like_N"/>
</dbReference>
<feature type="compositionally biased region" description="Basic and acidic residues" evidence="1">
    <location>
        <begin position="162"/>
        <end position="172"/>
    </location>
</feature>
<gene>
    <name evidence="4" type="primary">LOC109717935</name>
</gene>
<dbReference type="Pfam" id="PF07498">
    <property type="entry name" value="Rho_N"/>
    <property type="match status" value="1"/>
</dbReference>
<feature type="region of interest" description="Disordered" evidence="1">
    <location>
        <begin position="62"/>
        <end position="112"/>
    </location>
</feature>
<dbReference type="Gene3D" id="1.10.720.10">
    <property type="match status" value="1"/>
</dbReference>